<dbReference type="AlphaFoldDB" id="A0A8H8XE31"/>
<dbReference type="PANTHER" id="PTHR42933:SF1">
    <property type="entry name" value="SITE-SPECIFIC DNA-METHYLTRANSFERASE (ADENINE-SPECIFIC)"/>
    <property type="match status" value="1"/>
</dbReference>
<dbReference type="GO" id="GO:0009307">
    <property type="term" value="P:DNA restriction-modification system"/>
    <property type="evidence" value="ECO:0007669"/>
    <property type="project" value="UniProtKB-KW"/>
</dbReference>
<keyword evidence="3" id="KW-0489">Methyltransferase</keyword>
<name>A0A8H8XE31_9GAMM</name>
<comment type="catalytic activity">
    <reaction evidence="7">
        <text>a 2'-deoxyadenosine in DNA + S-adenosyl-L-methionine = an N(6)-methyl-2'-deoxyadenosine in DNA + S-adenosyl-L-homocysteine + H(+)</text>
        <dbReference type="Rhea" id="RHEA:15197"/>
        <dbReference type="Rhea" id="RHEA-COMP:12418"/>
        <dbReference type="Rhea" id="RHEA-COMP:12419"/>
        <dbReference type="ChEBI" id="CHEBI:15378"/>
        <dbReference type="ChEBI" id="CHEBI:57856"/>
        <dbReference type="ChEBI" id="CHEBI:59789"/>
        <dbReference type="ChEBI" id="CHEBI:90615"/>
        <dbReference type="ChEBI" id="CHEBI:90616"/>
        <dbReference type="EC" id="2.1.1.72"/>
    </reaction>
</comment>
<keyword evidence="10" id="KW-1185">Reference proteome</keyword>
<evidence type="ECO:0000313" key="10">
    <source>
        <dbReference type="Proteomes" id="UP000643672"/>
    </source>
</evidence>
<evidence type="ECO:0000256" key="6">
    <source>
        <dbReference type="ARBA" id="ARBA00022747"/>
    </source>
</evidence>
<evidence type="ECO:0000256" key="7">
    <source>
        <dbReference type="ARBA" id="ARBA00047942"/>
    </source>
</evidence>
<dbReference type="PANTHER" id="PTHR42933">
    <property type="entry name" value="SLR6095 PROTEIN"/>
    <property type="match status" value="1"/>
</dbReference>
<keyword evidence="6" id="KW-0680">Restriction system</keyword>
<dbReference type="InterPro" id="IPR003356">
    <property type="entry name" value="DNA_methylase_A-5"/>
</dbReference>
<dbReference type="GO" id="GO:0032259">
    <property type="term" value="P:methylation"/>
    <property type="evidence" value="ECO:0007669"/>
    <property type="project" value="UniProtKB-KW"/>
</dbReference>
<evidence type="ECO:0000256" key="1">
    <source>
        <dbReference type="ARBA" id="ARBA00006594"/>
    </source>
</evidence>
<dbReference type="GO" id="GO:0009007">
    <property type="term" value="F:site-specific DNA-methyltransferase (adenine-specific) activity"/>
    <property type="evidence" value="ECO:0007669"/>
    <property type="project" value="UniProtKB-EC"/>
</dbReference>
<evidence type="ECO:0000256" key="4">
    <source>
        <dbReference type="ARBA" id="ARBA00022679"/>
    </source>
</evidence>
<dbReference type="SUPFAM" id="SSF53335">
    <property type="entry name" value="S-adenosyl-L-methionine-dependent methyltransferases"/>
    <property type="match status" value="1"/>
</dbReference>
<sequence>MANETITDDIVRDFFKENKLYQDGKIIIERQSTKNKKIDKLLKNASKNGDGKGYPDILIQYKENPELLVVIENKAESKNHGENKNKHSKYAIDGVLLYSAFLSKEYDVLSIAISGETIETLKVSHFLQLKNTSEAYSIFNDDKLLDLEDYQKGFETDERKFNQDFQELLKYSKILNDSLHNLKVKEHERSLFISGALIALADKAFCSSYKLKSPNSLAKLLISTIEEKLNTVQNKPVVVDVISSYSFITTHTILSKEDGALKNIVEEIDEKINNFIQTYKYYDVLGQFYIEFLRYANNDNSLGIVLTPPHITEIFTEIANINKDSIVLDTCTGTGGFLISSMRKMIKDASGDSAKEYKIKDEQIIGVEMQHDIFSLVCSNMYIHGDGRSNLIKGKCFDTDVKNIVAKYKPNTGFLNPPYKTSKNDDAEFKFILNNLEQLEKGSLCVAIIPTSCVLADKGEDLNLKKMILKNHTLEAVFSMPTELFYNSKVAVATCVIVLKAKEKHPSNYKTYFALWRDDGFTKIKNLGRVDYNNKWNKIKEYWLNNYKNKDEITGHSVKKVITYKDEWIAENYIKVDYSTIRKEDFEIFIFKHVGNLFILRKIDVIGKKCKKEAVVTLKEKEFKYFNLIGENGIFNIEKGERLNKNERVKGNTPFLTSTALNYGISNFIDYDVFIDEKSINKNKITIDMLSNVFYH</sequence>
<evidence type="ECO:0000256" key="3">
    <source>
        <dbReference type="ARBA" id="ARBA00022603"/>
    </source>
</evidence>
<dbReference type="RefSeq" id="WP_202763300.1">
    <property type="nucleotide sequence ID" value="NZ_CAESAQ020000076.1"/>
</dbReference>
<keyword evidence="5" id="KW-0949">S-adenosyl-L-methionine</keyword>
<dbReference type="Pfam" id="PF02384">
    <property type="entry name" value="N6_Mtase"/>
    <property type="match status" value="1"/>
</dbReference>
<dbReference type="Gene3D" id="3.40.50.150">
    <property type="entry name" value="Vaccinia Virus protein VP39"/>
    <property type="match status" value="1"/>
</dbReference>
<comment type="similarity">
    <text evidence="1">Belongs to the N(4)/N(6)-methyltransferase family.</text>
</comment>
<comment type="caution">
    <text evidence="9">The sequence shown here is derived from an EMBL/GenBank/DDBJ whole genome shotgun (WGS) entry which is preliminary data.</text>
</comment>
<dbReference type="GO" id="GO:0003677">
    <property type="term" value="F:DNA binding"/>
    <property type="evidence" value="ECO:0007669"/>
    <property type="project" value="InterPro"/>
</dbReference>
<organism evidence="9 10">
    <name type="scientific">Bathymodiolus thermophilus thioautotrophic gill symbiont</name>
    <dbReference type="NCBI Taxonomy" id="2360"/>
    <lineage>
        <taxon>Bacteria</taxon>
        <taxon>Pseudomonadati</taxon>
        <taxon>Pseudomonadota</taxon>
        <taxon>Gammaproteobacteria</taxon>
        <taxon>sulfur-oxidizing symbionts</taxon>
    </lineage>
</organism>
<keyword evidence="4" id="KW-0808">Transferase</keyword>
<proteinExistence type="inferred from homology"/>
<reference evidence="9 10" key="1">
    <citation type="submission" date="2020-05" db="EMBL/GenBank/DDBJ databases">
        <authorList>
            <person name="Petersen J."/>
            <person name="Sayavedra L."/>
        </authorList>
    </citation>
    <scope>NUCLEOTIDE SEQUENCE [LARGE SCALE GENOMIC DNA]</scope>
    <source>
        <strain evidence="9">B thermophilus SOXS</strain>
    </source>
</reference>
<dbReference type="EC" id="2.1.1.72" evidence="2"/>
<dbReference type="Proteomes" id="UP000643672">
    <property type="component" value="Unassembled WGS sequence"/>
</dbReference>
<evidence type="ECO:0000256" key="2">
    <source>
        <dbReference type="ARBA" id="ARBA00011900"/>
    </source>
</evidence>
<dbReference type="InterPro" id="IPR051537">
    <property type="entry name" value="DNA_Adenine_Mtase"/>
</dbReference>
<dbReference type="GO" id="GO:0008170">
    <property type="term" value="F:N-methyltransferase activity"/>
    <property type="evidence" value="ECO:0007669"/>
    <property type="project" value="InterPro"/>
</dbReference>
<dbReference type="EMBL" id="CAESAQ020000076">
    <property type="protein sequence ID" value="CAB5503409.1"/>
    <property type="molecule type" value="Genomic_DNA"/>
</dbReference>
<accession>A0A8H8XE31</accession>
<evidence type="ECO:0000313" key="9">
    <source>
        <dbReference type="EMBL" id="CAB5503409.1"/>
    </source>
</evidence>
<feature type="domain" description="DNA methylase adenine-specific" evidence="8">
    <location>
        <begin position="282"/>
        <end position="548"/>
    </location>
</feature>
<gene>
    <name evidence="9" type="ORF">THERMOS_1783</name>
</gene>
<evidence type="ECO:0000259" key="8">
    <source>
        <dbReference type="Pfam" id="PF02384"/>
    </source>
</evidence>
<dbReference type="InterPro" id="IPR029063">
    <property type="entry name" value="SAM-dependent_MTases_sf"/>
</dbReference>
<protein>
    <recommendedName>
        <fullName evidence="2">site-specific DNA-methyltransferase (adenine-specific)</fullName>
        <ecNumber evidence="2">2.1.1.72</ecNumber>
    </recommendedName>
</protein>
<evidence type="ECO:0000256" key="5">
    <source>
        <dbReference type="ARBA" id="ARBA00022691"/>
    </source>
</evidence>
<dbReference type="PRINTS" id="PR00507">
    <property type="entry name" value="N12N6MTFRASE"/>
</dbReference>